<organism evidence="6 7">
    <name type="scientific">Egicoccus halophilus</name>
    <dbReference type="NCBI Taxonomy" id="1670830"/>
    <lineage>
        <taxon>Bacteria</taxon>
        <taxon>Bacillati</taxon>
        <taxon>Actinomycetota</taxon>
        <taxon>Nitriliruptoria</taxon>
        <taxon>Egicoccales</taxon>
        <taxon>Egicoccaceae</taxon>
        <taxon>Egicoccus</taxon>
    </lineage>
</organism>
<gene>
    <name evidence="6" type="ORF">GCM10011354_16790</name>
</gene>
<evidence type="ECO:0000259" key="5">
    <source>
        <dbReference type="PROSITE" id="PS50893"/>
    </source>
</evidence>
<keyword evidence="7" id="KW-1185">Reference proteome</keyword>
<dbReference type="GO" id="GO:0005524">
    <property type="term" value="F:ATP binding"/>
    <property type="evidence" value="ECO:0007669"/>
    <property type="project" value="UniProtKB-KW"/>
</dbReference>
<dbReference type="PROSITE" id="PS00211">
    <property type="entry name" value="ABC_TRANSPORTER_1"/>
    <property type="match status" value="1"/>
</dbReference>
<evidence type="ECO:0000256" key="4">
    <source>
        <dbReference type="ARBA" id="ARBA00022840"/>
    </source>
</evidence>
<dbReference type="Proteomes" id="UP000650511">
    <property type="component" value="Unassembled WGS sequence"/>
</dbReference>
<dbReference type="InterPro" id="IPR003593">
    <property type="entry name" value="AAA+_ATPase"/>
</dbReference>
<dbReference type="EMBL" id="BMHA01000005">
    <property type="protein sequence ID" value="GGI05975.1"/>
    <property type="molecule type" value="Genomic_DNA"/>
</dbReference>
<dbReference type="InterPro" id="IPR017871">
    <property type="entry name" value="ABC_transporter-like_CS"/>
</dbReference>
<dbReference type="GO" id="GO:0140359">
    <property type="term" value="F:ABC-type transporter activity"/>
    <property type="evidence" value="ECO:0007669"/>
    <property type="project" value="InterPro"/>
</dbReference>
<dbReference type="InterPro" id="IPR003439">
    <property type="entry name" value="ABC_transporter-like_ATP-bd"/>
</dbReference>
<dbReference type="Pfam" id="PF00005">
    <property type="entry name" value="ABC_tran"/>
    <property type="match status" value="1"/>
</dbReference>
<comment type="caution">
    <text evidence="6">The sequence shown here is derived from an EMBL/GenBank/DDBJ whole genome shotgun (WGS) entry which is preliminary data.</text>
</comment>
<dbReference type="InterPro" id="IPR015860">
    <property type="entry name" value="ABC_transpr_TagH-like"/>
</dbReference>
<dbReference type="InterPro" id="IPR050683">
    <property type="entry name" value="Bact_Polysacc_Export_ATP-bd"/>
</dbReference>
<dbReference type="PROSITE" id="PS50893">
    <property type="entry name" value="ABC_TRANSPORTER_2"/>
    <property type="match status" value="1"/>
</dbReference>
<dbReference type="SUPFAM" id="SSF52540">
    <property type="entry name" value="P-loop containing nucleoside triphosphate hydrolases"/>
    <property type="match status" value="1"/>
</dbReference>
<dbReference type="PANTHER" id="PTHR46743">
    <property type="entry name" value="TEICHOIC ACIDS EXPORT ATP-BINDING PROTEIN TAGH"/>
    <property type="match status" value="1"/>
</dbReference>
<dbReference type="GO" id="GO:0016887">
    <property type="term" value="F:ATP hydrolysis activity"/>
    <property type="evidence" value="ECO:0007669"/>
    <property type="project" value="InterPro"/>
</dbReference>
<dbReference type="CDD" id="cd03220">
    <property type="entry name" value="ABC_KpsT_Wzt"/>
    <property type="match status" value="1"/>
</dbReference>
<feature type="domain" description="ABC transporter" evidence="5">
    <location>
        <begin position="42"/>
        <end position="264"/>
    </location>
</feature>
<evidence type="ECO:0000256" key="2">
    <source>
        <dbReference type="ARBA" id="ARBA00022448"/>
    </source>
</evidence>
<evidence type="ECO:0000313" key="6">
    <source>
        <dbReference type="EMBL" id="GGI05975.1"/>
    </source>
</evidence>
<dbReference type="Gene3D" id="3.40.50.300">
    <property type="entry name" value="P-loop containing nucleotide triphosphate hydrolases"/>
    <property type="match status" value="1"/>
</dbReference>
<keyword evidence="3" id="KW-0547">Nucleotide-binding</keyword>
<accession>A0A8J3AET1</accession>
<evidence type="ECO:0000256" key="1">
    <source>
        <dbReference type="ARBA" id="ARBA00005417"/>
    </source>
</evidence>
<evidence type="ECO:0000256" key="3">
    <source>
        <dbReference type="ARBA" id="ARBA00022741"/>
    </source>
</evidence>
<dbReference type="InterPro" id="IPR027417">
    <property type="entry name" value="P-loop_NTPase"/>
</dbReference>
<dbReference type="GO" id="GO:0016020">
    <property type="term" value="C:membrane"/>
    <property type="evidence" value="ECO:0007669"/>
    <property type="project" value="InterPro"/>
</dbReference>
<dbReference type="OrthoDB" id="9778870at2"/>
<evidence type="ECO:0000313" key="7">
    <source>
        <dbReference type="Proteomes" id="UP000650511"/>
    </source>
</evidence>
<dbReference type="RefSeq" id="WP_130648629.1">
    <property type="nucleotide sequence ID" value="NZ_BMHA01000005.1"/>
</dbReference>
<sequence length="269" mass="29406">MAESTAPAAQDRRPDAPLADDDVNVWLDDVHVTYRIYEDRALRLLDLARGKRRRFREIQAVRGIDLVARRGETIGIVGRNGSGKSTLLQALSGLLPVDAGEVYARSQPTLLGVGTALQPNLSGRRNVELGCLALGMNGREVDDAIPRVLAFAGVQDFGDLPLRAYSSGMRARLLFAIATTVIPDILVIDEALAVGDEEFRDKSRNRIKELREGAGTVFLVSHALDTILDTCTRVLWLHDGQLRADGDPGQVVDQYKADVEDRRRRAAGG</sequence>
<reference evidence="6" key="2">
    <citation type="submission" date="2020-09" db="EMBL/GenBank/DDBJ databases">
        <authorList>
            <person name="Sun Q."/>
            <person name="Zhou Y."/>
        </authorList>
    </citation>
    <scope>NUCLEOTIDE SEQUENCE</scope>
    <source>
        <strain evidence="6">CGMCC 1.14988</strain>
    </source>
</reference>
<name>A0A8J3AET1_9ACTN</name>
<keyword evidence="2" id="KW-0813">Transport</keyword>
<dbReference type="PANTHER" id="PTHR46743:SF2">
    <property type="entry name" value="TEICHOIC ACIDS EXPORT ATP-BINDING PROTEIN TAGH"/>
    <property type="match status" value="1"/>
</dbReference>
<protein>
    <submittedName>
        <fullName evidence="6">Teichoic acid ABC transporter ATP-binding protein</fullName>
    </submittedName>
</protein>
<keyword evidence="4 6" id="KW-0067">ATP-binding</keyword>
<dbReference type="AlphaFoldDB" id="A0A8J3AET1"/>
<proteinExistence type="inferred from homology"/>
<comment type="similarity">
    <text evidence="1">Belongs to the ABC transporter superfamily.</text>
</comment>
<dbReference type="SMART" id="SM00382">
    <property type="entry name" value="AAA"/>
    <property type="match status" value="1"/>
</dbReference>
<reference evidence="6" key="1">
    <citation type="journal article" date="2014" name="Int. J. Syst. Evol. Microbiol.">
        <title>Complete genome sequence of Corynebacterium casei LMG S-19264T (=DSM 44701T), isolated from a smear-ripened cheese.</title>
        <authorList>
            <consortium name="US DOE Joint Genome Institute (JGI-PGF)"/>
            <person name="Walter F."/>
            <person name="Albersmeier A."/>
            <person name="Kalinowski J."/>
            <person name="Ruckert C."/>
        </authorList>
    </citation>
    <scope>NUCLEOTIDE SEQUENCE</scope>
    <source>
        <strain evidence="6">CGMCC 1.14988</strain>
    </source>
</reference>